<accession>A0A0B7BWV6</accession>
<reference evidence="1" key="1">
    <citation type="submission" date="2014-12" db="EMBL/GenBank/DDBJ databases">
        <title>Insight into the proteome of Arion vulgaris.</title>
        <authorList>
            <person name="Aradska J."/>
            <person name="Bulat T."/>
            <person name="Smidak R."/>
            <person name="Sarate P."/>
            <person name="Gangsoo J."/>
            <person name="Sialana F."/>
            <person name="Bilban M."/>
            <person name="Lubec G."/>
        </authorList>
    </citation>
    <scope>NUCLEOTIDE SEQUENCE</scope>
    <source>
        <tissue evidence="1">Skin</tissue>
    </source>
</reference>
<gene>
    <name evidence="1" type="primary">ORF216619</name>
</gene>
<evidence type="ECO:0000313" key="1">
    <source>
        <dbReference type="EMBL" id="CEK97694.1"/>
    </source>
</evidence>
<protein>
    <submittedName>
        <fullName evidence="1">Uncharacterized protein</fullName>
    </submittedName>
</protein>
<dbReference type="AlphaFoldDB" id="A0A0B7BWV6"/>
<feature type="non-terminal residue" evidence="1">
    <location>
        <position position="1"/>
    </location>
</feature>
<organism evidence="1">
    <name type="scientific">Arion vulgaris</name>
    <dbReference type="NCBI Taxonomy" id="1028688"/>
    <lineage>
        <taxon>Eukaryota</taxon>
        <taxon>Metazoa</taxon>
        <taxon>Spiralia</taxon>
        <taxon>Lophotrochozoa</taxon>
        <taxon>Mollusca</taxon>
        <taxon>Gastropoda</taxon>
        <taxon>Heterobranchia</taxon>
        <taxon>Euthyneura</taxon>
        <taxon>Panpulmonata</taxon>
        <taxon>Eupulmonata</taxon>
        <taxon>Stylommatophora</taxon>
        <taxon>Helicina</taxon>
        <taxon>Arionoidea</taxon>
        <taxon>Arionidae</taxon>
        <taxon>Arion</taxon>
    </lineage>
</organism>
<proteinExistence type="predicted"/>
<dbReference type="EMBL" id="HACG01050829">
    <property type="protein sequence ID" value="CEK97694.1"/>
    <property type="molecule type" value="Transcribed_RNA"/>
</dbReference>
<feature type="non-terminal residue" evidence="1">
    <location>
        <position position="69"/>
    </location>
</feature>
<name>A0A0B7BWV6_9EUPU</name>
<sequence length="69" mass="7348">KNNVTTSDPSLAEIIDQAIHDSKSVSSTQTPIVIDSFNNTYVNIQVPPSSISKSAELVGQVETNISETS</sequence>